<evidence type="ECO:0000256" key="1">
    <source>
        <dbReference type="ARBA" id="ARBA00022448"/>
    </source>
</evidence>
<evidence type="ECO:0000259" key="4">
    <source>
        <dbReference type="PROSITE" id="PS50893"/>
    </source>
</evidence>
<dbReference type="InterPro" id="IPR017911">
    <property type="entry name" value="MacB-like_ATP-bd"/>
</dbReference>
<sequence>MCQARPVAYKGRWTERGRGLVRFTGVGMRYGGPRGRAAWGLLGVSFELAPASFNWLLGPSGAGKSSLLRLMHLSLRATEGRVEVLGEDVARLSRWALTGLRRRIGVVFQDDRLLPHLSAYENVALPLRIQGVTEMRLTADVGEMLRWVGLEHRAEEPPEILSGGERQRLAIARAIVARPSLLVADEPTANLDEAQARRVIALLRELHRMGTTVVVATHSETLPVEYPAPALRLEEGRLVSHG</sequence>
<dbReference type="Gene3D" id="3.40.50.300">
    <property type="entry name" value="P-loop containing nucleotide triphosphate hydrolases"/>
    <property type="match status" value="1"/>
</dbReference>
<dbReference type="PROSITE" id="PS00211">
    <property type="entry name" value="ABC_TRANSPORTER_1"/>
    <property type="match status" value="1"/>
</dbReference>
<dbReference type="InterPro" id="IPR003439">
    <property type="entry name" value="ABC_transporter-like_ATP-bd"/>
</dbReference>
<dbReference type="Proteomes" id="UP001526430">
    <property type="component" value="Unassembled WGS sequence"/>
</dbReference>
<dbReference type="PANTHER" id="PTHR24220:SF470">
    <property type="entry name" value="CELL DIVISION ATP-BINDING PROTEIN FTSE"/>
    <property type="match status" value="1"/>
</dbReference>
<dbReference type="PROSITE" id="PS50893">
    <property type="entry name" value="ABC_TRANSPORTER_2"/>
    <property type="match status" value="1"/>
</dbReference>
<gene>
    <name evidence="5" type="ORF">OF850_19385</name>
</gene>
<name>A0ABT3P044_9PROT</name>
<keyword evidence="1" id="KW-0813">Transport</keyword>
<dbReference type="Pfam" id="PF00005">
    <property type="entry name" value="ABC_tran"/>
    <property type="match status" value="1"/>
</dbReference>
<dbReference type="SUPFAM" id="SSF52540">
    <property type="entry name" value="P-loop containing nucleoside triphosphate hydrolases"/>
    <property type="match status" value="1"/>
</dbReference>
<dbReference type="InterPro" id="IPR017871">
    <property type="entry name" value="ABC_transporter-like_CS"/>
</dbReference>
<dbReference type="InterPro" id="IPR003593">
    <property type="entry name" value="AAA+_ATPase"/>
</dbReference>
<feature type="domain" description="ABC transporter" evidence="4">
    <location>
        <begin position="21"/>
        <end position="242"/>
    </location>
</feature>
<dbReference type="CDD" id="cd03255">
    <property type="entry name" value="ABC_MJ0796_LolCDE_FtsE"/>
    <property type="match status" value="1"/>
</dbReference>
<keyword evidence="2" id="KW-0547">Nucleotide-binding</keyword>
<evidence type="ECO:0000256" key="2">
    <source>
        <dbReference type="ARBA" id="ARBA00022741"/>
    </source>
</evidence>
<evidence type="ECO:0000313" key="6">
    <source>
        <dbReference type="Proteomes" id="UP001526430"/>
    </source>
</evidence>
<dbReference type="PANTHER" id="PTHR24220">
    <property type="entry name" value="IMPORT ATP-BINDING PROTEIN"/>
    <property type="match status" value="1"/>
</dbReference>
<organism evidence="5 6">
    <name type="scientific">Sabulicella glaciei</name>
    <dbReference type="NCBI Taxonomy" id="2984948"/>
    <lineage>
        <taxon>Bacteria</taxon>
        <taxon>Pseudomonadati</taxon>
        <taxon>Pseudomonadota</taxon>
        <taxon>Alphaproteobacteria</taxon>
        <taxon>Acetobacterales</taxon>
        <taxon>Acetobacteraceae</taxon>
        <taxon>Sabulicella</taxon>
    </lineage>
</organism>
<keyword evidence="3 5" id="KW-0067">ATP-binding</keyword>
<comment type="caution">
    <text evidence="5">The sequence shown here is derived from an EMBL/GenBank/DDBJ whole genome shotgun (WGS) entry which is preliminary data.</text>
</comment>
<evidence type="ECO:0000256" key="3">
    <source>
        <dbReference type="ARBA" id="ARBA00022840"/>
    </source>
</evidence>
<dbReference type="InterPro" id="IPR015854">
    <property type="entry name" value="ABC_transpr_LolD-like"/>
</dbReference>
<dbReference type="InterPro" id="IPR027417">
    <property type="entry name" value="P-loop_NTPase"/>
</dbReference>
<accession>A0ABT3P044</accession>
<evidence type="ECO:0000313" key="5">
    <source>
        <dbReference type="EMBL" id="MCW8087775.1"/>
    </source>
</evidence>
<dbReference type="SMART" id="SM00382">
    <property type="entry name" value="AAA"/>
    <property type="match status" value="1"/>
</dbReference>
<protein>
    <submittedName>
        <fullName evidence="5">ATP-binding cassette domain-containing protein</fullName>
    </submittedName>
</protein>
<proteinExistence type="predicted"/>
<keyword evidence="6" id="KW-1185">Reference proteome</keyword>
<reference evidence="5 6" key="1">
    <citation type="submission" date="2022-10" db="EMBL/GenBank/DDBJ databases">
        <title>Roseococcus glaciei nov., sp. nov., isolated from glacier.</title>
        <authorList>
            <person name="Liu Q."/>
            <person name="Xin Y.-H."/>
        </authorList>
    </citation>
    <scope>NUCLEOTIDE SEQUENCE [LARGE SCALE GENOMIC DNA]</scope>
    <source>
        <strain evidence="5 6">MDT2-1-1</strain>
    </source>
</reference>
<dbReference type="GO" id="GO:0005524">
    <property type="term" value="F:ATP binding"/>
    <property type="evidence" value="ECO:0007669"/>
    <property type="project" value="UniProtKB-KW"/>
</dbReference>
<dbReference type="EMBL" id="JAPFQI010000021">
    <property type="protein sequence ID" value="MCW8087775.1"/>
    <property type="molecule type" value="Genomic_DNA"/>
</dbReference>